<keyword evidence="2" id="KW-1185">Reference proteome</keyword>
<reference evidence="1 2" key="1">
    <citation type="submission" date="2021-06" db="EMBL/GenBank/DDBJ databases">
        <title>Caerostris extrusa draft genome.</title>
        <authorList>
            <person name="Kono N."/>
            <person name="Arakawa K."/>
        </authorList>
    </citation>
    <scope>NUCLEOTIDE SEQUENCE [LARGE SCALE GENOMIC DNA]</scope>
</reference>
<dbReference type="Proteomes" id="UP001054945">
    <property type="component" value="Unassembled WGS sequence"/>
</dbReference>
<accession>A0AAV4SEY7</accession>
<comment type="caution">
    <text evidence="1">The sequence shown here is derived from an EMBL/GenBank/DDBJ whole genome shotgun (WGS) entry which is preliminary data.</text>
</comment>
<gene>
    <name evidence="1" type="primary">R3HCC1L</name>
    <name evidence="1" type="ORF">CEXT_416961</name>
</gene>
<dbReference type="PANTHER" id="PTHR21678">
    <property type="entry name" value="GROWTH INHIBITION AND DIFFERENTIATION RELATED PROTEIN 88"/>
    <property type="match status" value="1"/>
</dbReference>
<dbReference type="InterPro" id="IPR012677">
    <property type="entry name" value="Nucleotide-bd_a/b_plait_sf"/>
</dbReference>
<dbReference type="InterPro" id="IPR039884">
    <property type="entry name" value="R3HC1/R3HCL"/>
</dbReference>
<dbReference type="SUPFAM" id="SSF54928">
    <property type="entry name" value="RNA-binding domain, RBD"/>
    <property type="match status" value="1"/>
</dbReference>
<sequence>MALNSITGKIQIHAAKNSYSDYQPLSESGMQEYENMLELYNFPREFTTQDLVSAFCNLRQSCFSIKWVDDNHALAIFTSPSLANQALQMNHPFLKVRPVSDGTTETLAKARWFSILDTQSNSEPQKPRPATSAVLARRLVSQALGVKDKATKEQKDFERKVLKEAKEKKKAKG</sequence>
<dbReference type="EMBL" id="BPLR01009575">
    <property type="protein sequence ID" value="GIY32993.1"/>
    <property type="molecule type" value="Genomic_DNA"/>
</dbReference>
<name>A0AAV4SEY7_CAEEX</name>
<dbReference type="AlphaFoldDB" id="A0AAV4SEY7"/>
<proteinExistence type="predicted"/>
<protein>
    <submittedName>
        <fullName evidence="1">Coiled-coil domain-containing protein R3HCC1L</fullName>
    </submittedName>
</protein>
<dbReference type="InterPro" id="IPR035979">
    <property type="entry name" value="RBD_domain_sf"/>
</dbReference>
<organism evidence="1 2">
    <name type="scientific">Caerostris extrusa</name>
    <name type="common">Bark spider</name>
    <name type="synonym">Caerostris bankana</name>
    <dbReference type="NCBI Taxonomy" id="172846"/>
    <lineage>
        <taxon>Eukaryota</taxon>
        <taxon>Metazoa</taxon>
        <taxon>Ecdysozoa</taxon>
        <taxon>Arthropoda</taxon>
        <taxon>Chelicerata</taxon>
        <taxon>Arachnida</taxon>
        <taxon>Araneae</taxon>
        <taxon>Araneomorphae</taxon>
        <taxon>Entelegynae</taxon>
        <taxon>Araneoidea</taxon>
        <taxon>Araneidae</taxon>
        <taxon>Caerostris</taxon>
    </lineage>
</organism>
<dbReference type="GO" id="GO:0003676">
    <property type="term" value="F:nucleic acid binding"/>
    <property type="evidence" value="ECO:0007669"/>
    <property type="project" value="InterPro"/>
</dbReference>
<evidence type="ECO:0000313" key="1">
    <source>
        <dbReference type="EMBL" id="GIY32993.1"/>
    </source>
</evidence>
<dbReference type="Gene3D" id="3.30.70.330">
    <property type="match status" value="1"/>
</dbReference>
<dbReference type="PANTHER" id="PTHR21678:SF0">
    <property type="entry name" value="C3H1-TYPE DOMAIN-CONTAINING PROTEIN"/>
    <property type="match status" value="1"/>
</dbReference>
<evidence type="ECO:0000313" key="2">
    <source>
        <dbReference type="Proteomes" id="UP001054945"/>
    </source>
</evidence>